<dbReference type="EMBL" id="JAFBBP010000001">
    <property type="protein sequence ID" value="MBM7491383.1"/>
    <property type="molecule type" value="Genomic_DNA"/>
</dbReference>
<dbReference type="RefSeq" id="WP_204942463.1">
    <property type="nucleotide sequence ID" value="NZ_JAFBBP010000001.1"/>
</dbReference>
<evidence type="ECO:0000313" key="2">
    <source>
        <dbReference type="Proteomes" id="UP000764837"/>
    </source>
</evidence>
<name>A0ABS2LT75_9ACTN</name>
<organism evidence="1 2">
    <name type="scientific">Micromonospora luteifusca</name>
    <dbReference type="NCBI Taxonomy" id="709860"/>
    <lineage>
        <taxon>Bacteria</taxon>
        <taxon>Bacillati</taxon>
        <taxon>Actinomycetota</taxon>
        <taxon>Actinomycetes</taxon>
        <taxon>Micromonosporales</taxon>
        <taxon>Micromonosporaceae</taxon>
        <taxon>Micromonospora</taxon>
    </lineage>
</organism>
<dbReference type="Proteomes" id="UP000764837">
    <property type="component" value="Unassembled WGS sequence"/>
</dbReference>
<comment type="caution">
    <text evidence="1">The sequence shown here is derived from an EMBL/GenBank/DDBJ whole genome shotgun (WGS) entry which is preliminary data.</text>
</comment>
<gene>
    <name evidence="1" type="ORF">JOD64_002605</name>
</gene>
<proteinExistence type="predicted"/>
<reference evidence="1 2" key="1">
    <citation type="submission" date="2021-01" db="EMBL/GenBank/DDBJ databases">
        <title>Sequencing the genomes of 1000 actinobacteria strains.</title>
        <authorList>
            <person name="Klenk H.-P."/>
        </authorList>
    </citation>
    <scope>NUCLEOTIDE SEQUENCE [LARGE SCALE GENOMIC DNA]</scope>
    <source>
        <strain evidence="1 2">DSM 100204</strain>
    </source>
</reference>
<evidence type="ECO:0000313" key="1">
    <source>
        <dbReference type="EMBL" id="MBM7491383.1"/>
    </source>
</evidence>
<keyword evidence="2" id="KW-1185">Reference proteome</keyword>
<sequence length="230" mass="25533">MPNDVEFERVVERLYAAFAHHPMPADMAACEHCVDRADVALFARTPLRKLTVDQLDAYLSNRSTWGDGTEVPHLLPRLFEAFASGEMRHRHADAVIDRMADQWQDWPAAERAAVERFLKCWWQRTLVEFPSTTSAWDLLEAVAGLEVDLGPYLAEFAAVPGEPTARHLAGVVAGWSYHGPLPDGAQETMRRWMAGATPTDVLWTAAINSANPQVADELADAAEAALRPPY</sequence>
<accession>A0ABS2LT75</accession>
<protein>
    <submittedName>
        <fullName evidence="1">Uncharacterized protein</fullName>
    </submittedName>
</protein>